<organism evidence="1 2">
    <name type="scientific">Meloidogyne hapla</name>
    <name type="common">Root-knot nematode worm</name>
    <dbReference type="NCBI Taxonomy" id="6305"/>
    <lineage>
        <taxon>Eukaryota</taxon>
        <taxon>Metazoa</taxon>
        <taxon>Ecdysozoa</taxon>
        <taxon>Nematoda</taxon>
        <taxon>Chromadorea</taxon>
        <taxon>Rhabditida</taxon>
        <taxon>Tylenchina</taxon>
        <taxon>Tylenchomorpha</taxon>
        <taxon>Tylenchoidea</taxon>
        <taxon>Meloidogynidae</taxon>
        <taxon>Meloidogyninae</taxon>
        <taxon>Meloidogyne</taxon>
    </lineage>
</organism>
<name>A0A1I8B2U9_MELHA</name>
<protein>
    <submittedName>
        <fullName evidence="2">Galectin</fullName>
    </submittedName>
</protein>
<dbReference type="Proteomes" id="UP000095281">
    <property type="component" value="Unplaced"/>
</dbReference>
<evidence type="ECO:0000313" key="1">
    <source>
        <dbReference type="Proteomes" id="UP000095281"/>
    </source>
</evidence>
<dbReference type="WBParaSite" id="MhA1_Contig1284.frz3.gene6">
    <property type="protein sequence ID" value="MhA1_Contig1284.frz3.gene6"/>
    <property type="gene ID" value="MhA1_Contig1284.frz3.gene6"/>
</dbReference>
<dbReference type="AlphaFoldDB" id="A0A1I8B2U9"/>
<evidence type="ECO:0000313" key="2">
    <source>
        <dbReference type="WBParaSite" id="MhA1_Contig1284.frz3.gene6"/>
    </source>
</evidence>
<accession>A0A1I8B2U9</accession>
<sequence length="162" mass="18677">MNNIKILILISFFSFVYNIEYKGIIIPLTENPIKDFKENDYSKDFTLQLKYAKDGCSINLLEVTITKDLNAQNKENIPKRKVKENKGKVLELTIECEGKEVKGEINEINLFSGNECIISVDIFSKKETSVYFHINDKAYELDYSEKQKKKNGNGSSSKNIKY</sequence>
<reference evidence="2" key="1">
    <citation type="submission" date="2016-11" db="UniProtKB">
        <authorList>
            <consortium name="WormBaseParasite"/>
        </authorList>
    </citation>
    <scope>IDENTIFICATION</scope>
</reference>
<proteinExistence type="predicted"/>
<keyword evidence="1" id="KW-1185">Reference proteome</keyword>